<dbReference type="InterPro" id="IPR014729">
    <property type="entry name" value="Rossmann-like_a/b/a_fold"/>
</dbReference>
<dbReference type="EMBL" id="DMAN01000171">
    <property type="protein sequence ID" value="HAE27071.1"/>
    <property type="molecule type" value="Genomic_DNA"/>
</dbReference>
<dbReference type="InterPro" id="IPR029055">
    <property type="entry name" value="Ntn_hydrolases_N"/>
</dbReference>
<dbReference type="Pfam" id="PF00733">
    <property type="entry name" value="Asn_synthase"/>
    <property type="match status" value="1"/>
</dbReference>
<feature type="domain" description="Asparagine synthetase" evidence="4">
    <location>
        <begin position="245"/>
        <end position="593"/>
    </location>
</feature>
<comment type="catalytic activity">
    <reaction evidence="3">
        <text>L-aspartate + L-glutamine + ATP + H2O = L-asparagine + L-glutamate + AMP + diphosphate + H(+)</text>
        <dbReference type="Rhea" id="RHEA:12228"/>
        <dbReference type="ChEBI" id="CHEBI:15377"/>
        <dbReference type="ChEBI" id="CHEBI:15378"/>
        <dbReference type="ChEBI" id="CHEBI:29985"/>
        <dbReference type="ChEBI" id="CHEBI:29991"/>
        <dbReference type="ChEBI" id="CHEBI:30616"/>
        <dbReference type="ChEBI" id="CHEBI:33019"/>
        <dbReference type="ChEBI" id="CHEBI:58048"/>
        <dbReference type="ChEBI" id="CHEBI:58359"/>
        <dbReference type="ChEBI" id="CHEBI:456215"/>
        <dbReference type="EC" id="6.3.5.4"/>
    </reaction>
</comment>
<dbReference type="Proteomes" id="UP000259610">
    <property type="component" value="Unassembled WGS sequence"/>
</dbReference>
<comment type="caution">
    <text evidence="5">The sequence shown here is derived from an EMBL/GenBank/DDBJ whole genome shotgun (WGS) entry which is preliminary data.</text>
</comment>
<evidence type="ECO:0000313" key="6">
    <source>
        <dbReference type="Proteomes" id="UP000259610"/>
    </source>
</evidence>
<proteinExistence type="predicted"/>
<dbReference type="AlphaFoldDB" id="A0A3B9GX99"/>
<comment type="pathway">
    <text evidence="1">Amino-acid biosynthesis; L-asparagine biosynthesis; L-asparagine from L-aspartate (L-Gln route): step 1/1.</text>
</comment>
<dbReference type="InterPro" id="IPR001962">
    <property type="entry name" value="Asn_synthase"/>
</dbReference>
<accession>A0A3B9GX99</accession>
<dbReference type="GO" id="GO:0004066">
    <property type="term" value="F:asparagine synthase (glutamine-hydrolyzing) activity"/>
    <property type="evidence" value="ECO:0007669"/>
    <property type="project" value="UniProtKB-EC"/>
</dbReference>
<dbReference type="Gene3D" id="3.60.20.10">
    <property type="entry name" value="Glutamine Phosphoribosylpyrophosphate, subunit 1, domain 1"/>
    <property type="match status" value="1"/>
</dbReference>
<reference evidence="5 6" key="1">
    <citation type="journal article" date="2018" name="Nat. Biotechnol.">
        <title>A standardized bacterial taxonomy based on genome phylogeny substantially revises the tree of life.</title>
        <authorList>
            <person name="Parks D.H."/>
            <person name="Chuvochina M."/>
            <person name="Waite D.W."/>
            <person name="Rinke C."/>
            <person name="Skarshewski A."/>
            <person name="Chaumeil P.A."/>
            <person name="Hugenholtz P."/>
        </authorList>
    </citation>
    <scope>NUCLEOTIDE SEQUENCE [LARGE SCALE GENOMIC DNA]</scope>
    <source>
        <strain evidence="5">UBA8733</strain>
    </source>
</reference>
<dbReference type="GO" id="GO:0006529">
    <property type="term" value="P:asparagine biosynthetic process"/>
    <property type="evidence" value="ECO:0007669"/>
    <property type="project" value="InterPro"/>
</dbReference>
<evidence type="ECO:0000256" key="3">
    <source>
        <dbReference type="ARBA" id="ARBA00048741"/>
    </source>
</evidence>
<evidence type="ECO:0000256" key="2">
    <source>
        <dbReference type="ARBA" id="ARBA00012737"/>
    </source>
</evidence>
<sequence>MLWDVTDPEAASYAEHLRSAILASPSAAASRIEADGLLVCDLSGNKDQSKPLVALQRGDGTVFGAVFGTLFERSGITSCKRLTSIDPETAGRLYRSLGSRIVRDLWGSYVSFVRNGDKCAIIVDPAASIPCFYTRKRGVVLAFSHLEECTFLDLGEFSVNFDFVSALLAYDKLQNGETGLIGVKELLAGHQLIVSRSGETLHPVWDPSIVARNRIELPVEEAAVLLKETTTRVVGSWMSRYDDIEVQLSGGLDSAIVLSCLAKAGGRPNVSAIHHVLKSGDQTEVHYARDVAEFCKCELLEAELDPTCSFPEVTEHPPTVRPYRQFTSQAVEAQIGNPAYGAGNAFFTGQGGDHLFFASKSPLVLADHLLTQGFGRESFREWLRAARLSDLSIWKTLGIAVPATFGNGAGRKSTTVFETRKTRITERNNSTLDIGNYAPSWALQNSGLPPAKFLQVRSLAHLIHVRRSLLRRDRRETVHPLVSQPLIELCLQLPTYVLRAEGQSRGLARIAFKGQIPESVRRRRTKGEASRYFVKSIVANKTRIAEALSGGELTERGLISSDDVQNFILRNDHLIQEFGRSMIVYYGIEAWLRTWSRIGSRGAKIRKEHHCAGA</sequence>
<dbReference type="PANTHER" id="PTHR43284:SF1">
    <property type="entry name" value="ASPARAGINE SYNTHETASE"/>
    <property type="match status" value="1"/>
</dbReference>
<evidence type="ECO:0000256" key="1">
    <source>
        <dbReference type="ARBA" id="ARBA00005187"/>
    </source>
</evidence>
<gene>
    <name evidence="5" type="ORF">DCG58_07920</name>
</gene>
<dbReference type="Gene3D" id="3.40.50.620">
    <property type="entry name" value="HUPs"/>
    <property type="match status" value="1"/>
</dbReference>
<evidence type="ECO:0000313" key="5">
    <source>
        <dbReference type="EMBL" id="HAE27071.1"/>
    </source>
</evidence>
<organism evidence="5 6">
    <name type="scientific">Hyphomonas adhaerens</name>
    <dbReference type="NCBI Taxonomy" id="81029"/>
    <lineage>
        <taxon>Bacteria</taxon>
        <taxon>Pseudomonadati</taxon>
        <taxon>Pseudomonadota</taxon>
        <taxon>Alphaproteobacteria</taxon>
        <taxon>Hyphomonadales</taxon>
        <taxon>Hyphomonadaceae</taxon>
        <taxon>Hyphomonas</taxon>
    </lineage>
</organism>
<dbReference type="SUPFAM" id="SSF52402">
    <property type="entry name" value="Adenine nucleotide alpha hydrolases-like"/>
    <property type="match status" value="1"/>
</dbReference>
<dbReference type="InterPro" id="IPR051786">
    <property type="entry name" value="ASN_synthetase/amidase"/>
</dbReference>
<protein>
    <recommendedName>
        <fullName evidence="2">asparagine synthase (glutamine-hydrolyzing)</fullName>
        <ecNumber evidence="2">6.3.5.4</ecNumber>
    </recommendedName>
</protein>
<dbReference type="PANTHER" id="PTHR43284">
    <property type="entry name" value="ASPARAGINE SYNTHETASE (GLUTAMINE-HYDROLYZING)"/>
    <property type="match status" value="1"/>
</dbReference>
<evidence type="ECO:0000259" key="4">
    <source>
        <dbReference type="Pfam" id="PF00733"/>
    </source>
</evidence>
<dbReference type="EC" id="6.3.5.4" evidence="2"/>
<dbReference type="SUPFAM" id="SSF56235">
    <property type="entry name" value="N-terminal nucleophile aminohydrolases (Ntn hydrolases)"/>
    <property type="match status" value="1"/>
</dbReference>
<name>A0A3B9GX99_9PROT</name>